<reference evidence="3" key="1">
    <citation type="submission" date="2017-03" db="EMBL/GenBank/DDBJ databases">
        <title>Phytopthora megakarya and P. palmivora, two closely related causual agents of cacao black pod achieved similar genome size and gene model numbers by different mechanisms.</title>
        <authorList>
            <person name="Ali S."/>
            <person name="Shao J."/>
            <person name="Larry D.J."/>
            <person name="Kronmiller B."/>
            <person name="Shen D."/>
            <person name="Strem M.D."/>
            <person name="Melnick R.L."/>
            <person name="Guiltinan M.J."/>
            <person name="Tyler B.M."/>
            <person name="Meinhardt L.W."/>
            <person name="Bailey B.A."/>
        </authorList>
    </citation>
    <scope>NUCLEOTIDE SEQUENCE [LARGE SCALE GENOMIC DNA]</scope>
    <source>
        <strain evidence="3">zdho120</strain>
    </source>
</reference>
<accession>A0A225WN42</accession>
<name>A0A225WN42_9STRA</name>
<gene>
    <name evidence="2" type="ORF">PHMEG_0006908</name>
</gene>
<dbReference type="Proteomes" id="UP000198211">
    <property type="component" value="Unassembled WGS sequence"/>
</dbReference>
<protein>
    <submittedName>
        <fullName evidence="2">Uncharacterized protein</fullName>
    </submittedName>
</protein>
<keyword evidence="3" id="KW-1185">Reference proteome</keyword>
<feature type="region of interest" description="Disordered" evidence="1">
    <location>
        <begin position="1"/>
        <end position="23"/>
    </location>
</feature>
<organism evidence="2 3">
    <name type="scientific">Phytophthora megakarya</name>
    <dbReference type="NCBI Taxonomy" id="4795"/>
    <lineage>
        <taxon>Eukaryota</taxon>
        <taxon>Sar</taxon>
        <taxon>Stramenopiles</taxon>
        <taxon>Oomycota</taxon>
        <taxon>Peronosporomycetes</taxon>
        <taxon>Peronosporales</taxon>
        <taxon>Peronosporaceae</taxon>
        <taxon>Phytophthora</taxon>
    </lineage>
</organism>
<proteinExistence type="predicted"/>
<dbReference type="AlphaFoldDB" id="A0A225WN42"/>
<dbReference type="EMBL" id="NBNE01000515">
    <property type="protein sequence ID" value="OWZ18924.1"/>
    <property type="molecule type" value="Genomic_DNA"/>
</dbReference>
<comment type="caution">
    <text evidence="2">The sequence shown here is derived from an EMBL/GenBank/DDBJ whole genome shotgun (WGS) entry which is preliminary data.</text>
</comment>
<sequence length="119" mass="13220">MDASRPGVILFKKSAHSEPEERDLRGEVDGLMTGSTKVTRTFDHFLEPLPESSLKGRSCLRFTTPCGHTCLMKSGLIQCMMPLLVSKMTLDNAENKDKRGRDCGNDVHGIDEAVKLQKK</sequence>
<evidence type="ECO:0000313" key="2">
    <source>
        <dbReference type="EMBL" id="OWZ18924.1"/>
    </source>
</evidence>
<evidence type="ECO:0000256" key="1">
    <source>
        <dbReference type="SAM" id="MobiDB-lite"/>
    </source>
</evidence>
<evidence type="ECO:0000313" key="3">
    <source>
        <dbReference type="Proteomes" id="UP000198211"/>
    </source>
</evidence>